<keyword evidence="2" id="KW-0548">Nucleotidyltransferase</keyword>
<dbReference type="InterPro" id="IPR005790">
    <property type="entry name" value="DNA_polIII_delta"/>
</dbReference>
<dbReference type="AlphaFoldDB" id="H1D1W9"/>
<dbReference type="GO" id="GO:0009360">
    <property type="term" value="C:DNA polymerase III complex"/>
    <property type="evidence" value="ECO:0007669"/>
    <property type="project" value="InterPro"/>
</dbReference>
<dbReference type="GO" id="GO:0003677">
    <property type="term" value="F:DNA binding"/>
    <property type="evidence" value="ECO:0007669"/>
    <property type="project" value="InterPro"/>
</dbReference>
<evidence type="ECO:0000256" key="3">
    <source>
        <dbReference type="ARBA" id="ARBA00022705"/>
    </source>
</evidence>
<keyword evidence="7" id="KW-1185">Reference proteome</keyword>
<dbReference type="GO" id="GO:0006261">
    <property type="term" value="P:DNA-templated DNA replication"/>
    <property type="evidence" value="ECO:0007669"/>
    <property type="project" value="TreeGrafter"/>
</dbReference>
<dbReference type="GO" id="GO:0003887">
    <property type="term" value="F:DNA-directed DNA polymerase activity"/>
    <property type="evidence" value="ECO:0007669"/>
    <property type="project" value="UniProtKB-KW"/>
</dbReference>
<evidence type="ECO:0000313" key="6">
    <source>
        <dbReference type="EMBL" id="EHO62482.1"/>
    </source>
</evidence>
<dbReference type="Gene3D" id="3.40.50.300">
    <property type="entry name" value="P-loop containing nucleotide triphosphate hydrolases"/>
    <property type="match status" value="1"/>
</dbReference>
<dbReference type="InterPro" id="IPR010372">
    <property type="entry name" value="DNA_pol3_delta_N"/>
</dbReference>
<dbReference type="Pfam" id="PF06144">
    <property type="entry name" value="DNA_pol3_delta"/>
    <property type="match status" value="1"/>
</dbReference>
<keyword evidence="4" id="KW-0239">DNA-directed DNA polymerase</keyword>
<dbReference type="PATRIC" id="fig|742743.3.peg.1639"/>
<proteinExistence type="predicted"/>
<dbReference type="PANTHER" id="PTHR34388:SF1">
    <property type="entry name" value="DNA POLYMERASE III SUBUNIT DELTA"/>
    <property type="match status" value="1"/>
</dbReference>
<dbReference type="SUPFAM" id="SSF52540">
    <property type="entry name" value="P-loop containing nucleoside triphosphate hydrolases"/>
    <property type="match status" value="1"/>
</dbReference>
<evidence type="ECO:0000256" key="4">
    <source>
        <dbReference type="ARBA" id="ARBA00022932"/>
    </source>
</evidence>
<sequence>MKKLNKSNCFFLYGDDLVSANIRKNRIIDSYFHGKAPEVTLFDGSGTFEAYQNALEGQSLFTAETAVVLHNPPFLKRRSEKEDHREESFLETVKDLSPDILLIILLDGKPDKRTKIIKTLLSICTSEEYSLMNPRDAAGTMIRMLADAGKRVDYEARGYLETVLSSWEQISAPLLQTECDKIVLMCGNQDTVSRKLLEAALPDYMNQGIFRFTDALLDEKASVVLESTDRVFTDISTTIKNLGFLSSKFRKIKIFHEMKRNRRPEGEIRQVLGIRSSWMWRNMQNEAAKVGEKKAEWFLLQIFNYQMKTRQGSSEMELKDLLLTYCMK</sequence>
<gene>
    <name evidence="6" type="ORF">HMPREF9453_01607</name>
</gene>
<feature type="domain" description="DNA polymerase III delta N-terminal" evidence="5">
    <location>
        <begin position="11"/>
        <end position="121"/>
    </location>
</feature>
<dbReference type="eggNOG" id="COG1466">
    <property type="taxonomic scope" value="Bacteria"/>
</dbReference>
<dbReference type="EMBL" id="ADLT01000052">
    <property type="protein sequence ID" value="EHO62482.1"/>
    <property type="molecule type" value="Genomic_DNA"/>
</dbReference>
<dbReference type="RefSeq" id="WP_008860101.1">
    <property type="nucleotide sequence ID" value="NZ_JH591188.1"/>
</dbReference>
<keyword evidence="3" id="KW-0235">DNA replication</keyword>
<dbReference type="NCBIfam" id="TIGR01128">
    <property type="entry name" value="holA"/>
    <property type="match status" value="1"/>
</dbReference>
<evidence type="ECO:0000259" key="5">
    <source>
        <dbReference type="Pfam" id="PF06144"/>
    </source>
</evidence>
<dbReference type="PANTHER" id="PTHR34388">
    <property type="entry name" value="DNA POLYMERASE III SUBUNIT DELTA"/>
    <property type="match status" value="1"/>
</dbReference>
<protein>
    <submittedName>
        <fullName evidence="6">DNA polymerase III, delta subunit</fullName>
    </submittedName>
</protein>
<organism evidence="6 7">
    <name type="scientific">Dialister succinatiphilus YIT 11850</name>
    <dbReference type="NCBI Taxonomy" id="742743"/>
    <lineage>
        <taxon>Bacteria</taxon>
        <taxon>Bacillati</taxon>
        <taxon>Bacillota</taxon>
        <taxon>Negativicutes</taxon>
        <taxon>Veillonellales</taxon>
        <taxon>Veillonellaceae</taxon>
        <taxon>Dialister</taxon>
    </lineage>
</organism>
<dbReference type="HOGENOM" id="CLU_846588_0_0_9"/>
<dbReference type="InterPro" id="IPR027417">
    <property type="entry name" value="P-loop_NTPase"/>
</dbReference>
<name>H1D1W9_9FIRM</name>
<reference evidence="6 7" key="1">
    <citation type="submission" date="2011-11" db="EMBL/GenBank/DDBJ databases">
        <title>The Genome Sequence of Dialister succinatiphilus YIT 11850.</title>
        <authorList>
            <consortium name="The Broad Institute Genome Sequencing Platform"/>
            <person name="Earl A."/>
            <person name="Ward D."/>
            <person name="Feldgarden M."/>
            <person name="Gevers D."/>
            <person name="Morotomi M."/>
            <person name="Young S.K."/>
            <person name="Zeng Q."/>
            <person name="Gargeya S."/>
            <person name="Fitzgerald M."/>
            <person name="Haas B."/>
            <person name="Abouelleil A."/>
            <person name="Alvarado L."/>
            <person name="Arachchi H.M."/>
            <person name="Berlin A."/>
            <person name="Brown A."/>
            <person name="Chapman S.B."/>
            <person name="Dunbar C."/>
            <person name="Gearin G."/>
            <person name="Goldberg J."/>
            <person name="Griggs A."/>
            <person name="Gujja S."/>
            <person name="Heiman D."/>
            <person name="Howarth C."/>
            <person name="Lui A."/>
            <person name="MacDonald P.J.P."/>
            <person name="Montmayeur A."/>
            <person name="Murphy C."/>
            <person name="Neiman D."/>
            <person name="Pearson M."/>
            <person name="Priest M."/>
            <person name="Roberts A."/>
            <person name="Saif S."/>
            <person name="Shea T."/>
            <person name="Sisk P."/>
            <person name="Stolte C."/>
            <person name="Sykes S."/>
            <person name="Wortman J."/>
            <person name="Nusbaum C."/>
            <person name="Birren B."/>
        </authorList>
    </citation>
    <scope>NUCLEOTIDE SEQUENCE [LARGE SCALE GENOMIC DNA]</scope>
    <source>
        <strain evidence="6 7">YIT 11850</strain>
    </source>
</reference>
<dbReference type="STRING" id="742743.HMPREF9453_01607"/>
<evidence type="ECO:0000313" key="7">
    <source>
        <dbReference type="Proteomes" id="UP000003277"/>
    </source>
</evidence>
<dbReference type="Proteomes" id="UP000003277">
    <property type="component" value="Unassembled WGS sequence"/>
</dbReference>
<evidence type="ECO:0000256" key="1">
    <source>
        <dbReference type="ARBA" id="ARBA00022679"/>
    </source>
</evidence>
<accession>H1D1W9</accession>
<keyword evidence="1" id="KW-0808">Transferase</keyword>
<comment type="caution">
    <text evidence="6">The sequence shown here is derived from an EMBL/GenBank/DDBJ whole genome shotgun (WGS) entry which is preliminary data.</text>
</comment>
<dbReference type="Gene3D" id="1.20.272.10">
    <property type="match status" value="1"/>
</dbReference>
<evidence type="ECO:0000256" key="2">
    <source>
        <dbReference type="ARBA" id="ARBA00022695"/>
    </source>
</evidence>